<dbReference type="PIRSF" id="PIRSF033271">
    <property type="entry name" value="UCP033271"/>
    <property type="match status" value="1"/>
</dbReference>
<feature type="domain" description="UPF0261" evidence="1">
    <location>
        <begin position="4"/>
        <end position="176"/>
    </location>
</feature>
<dbReference type="NCBIfam" id="NF002674">
    <property type="entry name" value="PRK02399.1-2"/>
    <property type="match status" value="1"/>
</dbReference>
<dbReference type="InterPro" id="IPR044122">
    <property type="entry name" value="UPF0261_N"/>
</dbReference>
<dbReference type="EMBL" id="AP027731">
    <property type="protein sequence ID" value="BDZ44543.1"/>
    <property type="molecule type" value="Genomic_DNA"/>
</dbReference>
<dbReference type="PANTHER" id="PTHR31862">
    <property type="entry name" value="UPF0261 DOMAIN PROTEIN (AFU_ORTHOLOGUE AFUA_1G10120)"/>
    <property type="match status" value="1"/>
</dbReference>
<dbReference type="InterPro" id="IPR056778">
    <property type="entry name" value="UPF0261_C"/>
</dbReference>
<dbReference type="Proteomes" id="UP001321498">
    <property type="component" value="Chromosome"/>
</dbReference>
<keyword evidence="4" id="KW-1185">Reference proteome</keyword>
<dbReference type="InterPro" id="IPR051353">
    <property type="entry name" value="Tobamovirus_resist_UPF0261"/>
</dbReference>
<dbReference type="Gene3D" id="3.40.50.12020">
    <property type="entry name" value="Uncharacterised protein family UPF0261, NN domain"/>
    <property type="match status" value="1"/>
</dbReference>
<evidence type="ECO:0000259" key="2">
    <source>
        <dbReference type="Pfam" id="PF23189"/>
    </source>
</evidence>
<dbReference type="Pfam" id="PF23189">
    <property type="entry name" value="UPF0261_C"/>
    <property type="match status" value="1"/>
</dbReference>
<proteinExistence type="predicted"/>
<protein>
    <submittedName>
        <fullName evidence="3">Uncharacterized protein</fullName>
    </submittedName>
</protein>
<dbReference type="RefSeq" id="WP_286277999.1">
    <property type="nucleotide sequence ID" value="NZ_AP027731.1"/>
</dbReference>
<evidence type="ECO:0000259" key="1">
    <source>
        <dbReference type="Pfam" id="PF06792"/>
    </source>
</evidence>
<dbReference type="PANTHER" id="PTHR31862:SF1">
    <property type="entry name" value="UPF0261 DOMAIN PROTEIN (AFU_ORTHOLOGUE AFUA_1G10120)"/>
    <property type="match status" value="1"/>
</dbReference>
<evidence type="ECO:0000313" key="3">
    <source>
        <dbReference type="EMBL" id="BDZ44543.1"/>
    </source>
</evidence>
<name>A0ABN6XMB3_9MICO</name>
<feature type="domain" description="UPF0261" evidence="2">
    <location>
        <begin position="185"/>
        <end position="400"/>
    </location>
</feature>
<dbReference type="InterPro" id="IPR008322">
    <property type="entry name" value="UPF0261"/>
</dbReference>
<organism evidence="3 4">
    <name type="scientific">Naasia aerilata</name>
    <dbReference type="NCBI Taxonomy" id="1162966"/>
    <lineage>
        <taxon>Bacteria</taxon>
        <taxon>Bacillati</taxon>
        <taxon>Actinomycetota</taxon>
        <taxon>Actinomycetes</taxon>
        <taxon>Micrococcales</taxon>
        <taxon>Microbacteriaceae</taxon>
        <taxon>Naasia</taxon>
    </lineage>
</organism>
<dbReference type="Gene3D" id="3.40.50.12030">
    <property type="entry name" value="Uncharacterised protein family UPF0261, NC domain"/>
    <property type="match status" value="1"/>
</dbReference>
<dbReference type="Pfam" id="PF06792">
    <property type="entry name" value="UPF0261"/>
    <property type="match status" value="1"/>
</dbReference>
<sequence>MPHRVVLVGSLDTKSDEYRFVLDRLQAAGIATVMVDTGVLGSPGFQPEVDRAQVAEAGGTALSELVERADRGAALAVMARGAAAIVSELHASGRIQGALALGGTGGTSIAAAAFRDLPLGFPKLIVSTAASGNTEAYVGETDLILAPSVVDVAGINRISLKILANAAAAMAGMVTAAPLPRIDARPLVAASMFGVTTPSVTRARERLEELGYEVLVFHMTGSGGRAMESLIRQGFFAGVLDVTTTELADHLVGGVFDAGPSRLTAAAETGTPQVVSVGALDMVNFGPRDTVPAEFRDRNLYVHNSSVTLMRTTAAECAELGAELARKVAASTGPASVLLPLGGISAIAVPGGPFYDPSADAALFSAIRSGLAGSSVHLEELDVSVNDPAFADAMVDTLHAHITRLPTPAQTL</sequence>
<dbReference type="CDD" id="cd15488">
    <property type="entry name" value="Tm-1-like"/>
    <property type="match status" value="1"/>
</dbReference>
<gene>
    <name evidence="3" type="ORF">GCM10025866_04520</name>
</gene>
<accession>A0ABN6XMB3</accession>
<evidence type="ECO:0000313" key="4">
    <source>
        <dbReference type="Proteomes" id="UP001321498"/>
    </source>
</evidence>
<reference evidence="4" key="1">
    <citation type="journal article" date="2019" name="Int. J. Syst. Evol. Microbiol.">
        <title>The Global Catalogue of Microorganisms (GCM) 10K type strain sequencing project: providing services to taxonomists for standard genome sequencing and annotation.</title>
        <authorList>
            <consortium name="The Broad Institute Genomics Platform"/>
            <consortium name="The Broad Institute Genome Sequencing Center for Infectious Disease"/>
            <person name="Wu L."/>
            <person name="Ma J."/>
        </authorList>
    </citation>
    <scope>NUCLEOTIDE SEQUENCE [LARGE SCALE GENOMIC DNA]</scope>
    <source>
        <strain evidence="4">NBRC 108725</strain>
    </source>
</reference>